<gene>
    <name evidence="1" type="ORF">NE579_16935</name>
</gene>
<dbReference type="EMBL" id="JANFYS010000362">
    <property type="protein sequence ID" value="MCQ4772080.1"/>
    <property type="molecule type" value="Genomic_DNA"/>
</dbReference>
<name>A0AAW5JT34_9FIRM</name>
<dbReference type="InterPro" id="IPR036052">
    <property type="entry name" value="TrpB-like_PALP_sf"/>
</dbReference>
<evidence type="ECO:0000313" key="1">
    <source>
        <dbReference type="EMBL" id="MCQ4772080.1"/>
    </source>
</evidence>
<dbReference type="AlphaFoldDB" id="A0AAW5JT34"/>
<evidence type="ECO:0000313" key="2">
    <source>
        <dbReference type="Proteomes" id="UP001204562"/>
    </source>
</evidence>
<dbReference type="PANTHER" id="PTHR43515">
    <property type="entry name" value="THREONINE SYNTHASE-LIKE 1"/>
    <property type="match status" value="1"/>
</dbReference>
<proteinExistence type="predicted"/>
<feature type="non-terminal residue" evidence="1">
    <location>
        <position position="1"/>
    </location>
</feature>
<dbReference type="PANTHER" id="PTHR43515:SF1">
    <property type="entry name" value="THREONINE SYNTHASE-LIKE 1"/>
    <property type="match status" value="1"/>
</dbReference>
<sequence length="96" mass="10793">ERGYFFSSANSINWGRILPQVVYYISAYCDLLREGKVQKGEAVNICVPTGNFGNILSAYYAGQMGVTIHKLICASNRNNVLTDFLQTGVYDRNRTF</sequence>
<dbReference type="Gene3D" id="3.40.50.1100">
    <property type="match status" value="1"/>
</dbReference>
<dbReference type="Proteomes" id="UP001204562">
    <property type="component" value="Unassembled WGS sequence"/>
</dbReference>
<accession>A0AAW5JT34</accession>
<protein>
    <submittedName>
        <fullName evidence="1">Threonine synthase</fullName>
    </submittedName>
</protein>
<dbReference type="GO" id="GO:1901605">
    <property type="term" value="P:alpha-amino acid metabolic process"/>
    <property type="evidence" value="ECO:0007669"/>
    <property type="project" value="UniProtKB-ARBA"/>
</dbReference>
<organism evidence="1 2">
    <name type="scientific">Intestinimonas massiliensis</name>
    <name type="common">ex Afouda et al. 2020</name>
    <dbReference type="NCBI Taxonomy" id="1673721"/>
    <lineage>
        <taxon>Bacteria</taxon>
        <taxon>Bacillati</taxon>
        <taxon>Bacillota</taxon>
        <taxon>Clostridia</taxon>
        <taxon>Eubacteriales</taxon>
        <taxon>Intestinimonas</taxon>
    </lineage>
</organism>
<dbReference type="SUPFAM" id="SSF53686">
    <property type="entry name" value="Tryptophan synthase beta subunit-like PLP-dependent enzymes"/>
    <property type="match status" value="1"/>
</dbReference>
<reference evidence="1" key="1">
    <citation type="submission" date="2022-06" db="EMBL/GenBank/DDBJ databases">
        <title>Isolation of gut microbiota from human fecal samples.</title>
        <authorList>
            <person name="Pamer E.G."/>
            <person name="Barat B."/>
            <person name="Waligurski E."/>
            <person name="Medina S."/>
            <person name="Paddock L."/>
            <person name="Mostad J."/>
        </authorList>
    </citation>
    <scope>NUCLEOTIDE SEQUENCE</scope>
    <source>
        <strain evidence="1">DFI.9.91</strain>
    </source>
</reference>
<comment type="caution">
    <text evidence="1">The sequence shown here is derived from an EMBL/GenBank/DDBJ whole genome shotgun (WGS) entry which is preliminary data.</text>
</comment>
<feature type="non-terminal residue" evidence="1">
    <location>
        <position position="96"/>
    </location>
</feature>
<dbReference type="GO" id="GO:0005737">
    <property type="term" value="C:cytoplasm"/>
    <property type="evidence" value="ECO:0007669"/>
    <property type="project" value="TreeGrafter"/>
</dbReference>